<organism evidence="6 7">
    <name type="scientific">Ectocarpus siliculosus</name>
    <name type="common">Brown alga</name>
    <name type="synonym">Conferva siliculosa</name>
    <dbReference type="NCBI Taxonomy" id="2880"/>
    <lineage>
        <taxon>Eukaryota</taxon>
        <taxon>Sar</taxon>
        <taxon>Stramenopiles</taxon>
        <taxon>Ochrophyta</taxon>
        <taxon>PX clade</taxon>
        <taxon>Phaeophyceae</taxon>
        <taxon>Ectocarpales</taxon>
        <taxon>Ectocarpaceae</taxon>
        <taxon>Ectocarpus</taxon>
    </lineage>
</organism>
<dbReference type="GO" id="GO:0034098">
    <property type="term" value="C:VCP-NPL4-UFD1 AAA ATPase complex"/>
    <property type="evidence" value="ECO:0007669"/>
    <property type="project" value="TreeGrafter"/>
</dbReference>
<comment type="similarity">
    <text evidence="1">Belongs to the UFD1 family.</text>
</comment>
<feature type="compositionally biased region" description="Low complexity" evidence="3">
    <location>
        <begin position="316"/>
        <end position="330"/>
    </location>
</feature>
<name>D8LTQ5_ECTSI</name>
<protein>
    <submittedName>
        <fullName evidence="6">Uncharacterized protein</fullName>
    </submittedName>
</protein>
<dbReference type="EMBL" id="FN649137">
    <property type="protein sequence ID" value="CBN73952.1"/>
    <property type="molecule type" value="Genomic_DNA"/>
</dbReference>
<dbReference type="PANTHER" id="PTHR12555">
    <property type="entry name" value="UBIQUITIN FUSION DEGRADATON PROTEIN 1"/>
    <property type="match status" value="1"/>
</dbReference>
<evidence type="ECO:0000256" key="2">
    <source>
        <dbReference type="ARBA" id="ARBA00022786"/>
    </source>
</evidence>
<dbReference type="InterPro" id="IPR055418">
    <property type="entry name" value="UFD1_N2"/>
</dbReference>
<dbReference type="InParanoid" id="D8LTQ5"/>
<dbReference type="PANTHER" id="PTHR12555:SF13">
    <property type="entry name" value="UBIQUITIN RECOGNITION FACTOR IN ER-ASSOCIATED DEGRADATION PROTEIN 1"/>
    <property type="match status" value="1"/>
</dbReference>
<keyword evidence="2" id="KW-0833">Ubl conjugation pathway</keyword>
<keyword evidence="7" id="KW-1185">Reference proteome</keyword>
<dbReference type="GO" id="GO:0031593">
    <property type="term" value="F:polyubiquitin modification-dependent protein binding"/>
    <property type="evidence" value="ECO:0007669"/>
    <property type="project" value="TreeGrafter"/>
</dbReference>
<dbReference type="EMBL" id="FN649732">
    <property type="protein sequence ID" value="CBN73952.1"/>
    <property type="molecule type" value="Genomic_DNA"/>
</dbReference>
<feature type="domain" description="Ubiquitin fusion degradation protein UFD1 N-terminal subdomain 1" evidence="4">
    <location>
        <begin position="28"/>
        <end position="123"/>
    </location>
</feature>
<evidence type="ECO:0000256" key="3">
    <source>
        <dbReference type="SAM" id="MobiDB-lite"/>
    </source>
</evidence>
<sequence>MSAFGLGGGPGGFGGMGMGMGMGAPRGFEEQYHCYPVSFQDKEHLEAGDKILLPSSALDALARQQVEYPMLFELSNPSQGNRTHCGVLEFSAPEGSCYIPHWMMQNLLLEAGSLLTVKNVSLPKGTFVKFQPQSVDFLEISNPRAVLETTMRHFSCLTEGDVICLPYNDRNYELAVKELKPSNAVGIVETDLNVDFDAPVGYDESLAASNAAAAAAAAAGTGGAVAGSSSGATGAINIPAPASGKAPKPVDEAPKFVPFGGGGARLDGKKTPAKGAEEEKDDKAAGDGARRPSAAAAAAEARAAAAAASGGGGAGAAPARPPVGLRAPAGKWSKSKKLQAGAFQGSGNKLA</sequence>
<dbReference type="OrthoDB" id="422728at2759"/>
<gene>
    <name evidence="6" type="ORF">Esi_0009_0093</name>
</gene>
<evidence type="ECO:0000313" key="7">
    <source>
        <dbReference type="Proteomes" id="UP000002630"/>
    </source>
</evidence>
<accession>D8LTQ5</accession>
<evidence type="ECO:0000259" key="4">
    <source>
        <dbReference type="Pfam" id="PF03152"/>
    </source>
</evidence>
<feature type="domain" description="Ubiquitin fusion degradation protein UFD1 N-terminal subdomain 2" evidence="5">
    <location>
        <begin position="124"/>
        <end position="199"/>
    </location>
</feature>
<feature type="compositionally biased region" description="Low complexity" evidence="3">
    <location>
        <begin position="291"/>
        <end position="308"/>
    </location>
</feature>
<proteinExistence type="inferred from homology"/>
<dbReference type="Pfam" id="PF24842">
    <property type="entry name" value="UFD1_N2"/>
    <property type="match status" value="1"/>
</dbReference>
<dbReference type="Pfam" id="PF03152">
    <property type="entry name" value="UFD1_N1"/>
    <property type="match status" value="1"/>
</dbReference>
<reference evidence="6 7" key="1">
    <citation type="journal article" date="2010" name="Nature">
        <title>The Ectocarpus genome and the independent evolution of multicellularity in brown algae.</title>
        <authorList>
            <person name="Cock J.M."/>
            <person name="Sterck L."/>
            <person name="Rouze P."/>
            <person name="Scornet D."/>
            <person name="Allen A.E."/>
            <person name="Amoutzias G."/>
            <person name="Anthouard V."/>
            <person name="Artiguenave F."/>
            <person name="Aury J.M."/>
            <person name="Badger J.H."/>
            <person name="Beszteri B."/>
            <person name="Billiau K."/>
            <person name="Bonnet E."/>
            <person name="Bothwell J.H."/>
            <person name="Bowler C."/>
            <person name="Boyen C."/>
            <person name="Brownlee C."/>
            <person name="Carrano C.J."/>
            <person name="Charrier B."/>
            <person name="Cho G.Y."/>
            <person name="Coelho S.M."/>
            <person name="Collen J."/>
            <person name="Corre E."/>
            <person name="Da Silva C."/>
            <person name="Delage L."/>
            <person name="Delaroque N."/>
            <person name="Dittami S.M."/>
            <person name="Doulbeau S."/>
            <person name="Elias M."/>
            <person name="Farnham G."/>
            <person name="Gachon C.M."/>
            <person name="Gschloessl B."/>
            <person name="Heesch S."/>
            <person name="Jabbari K."/>
            <person name="Jubin C."/>
            <person name="Kawai H."/>
            <person name="Kimura K."/>
            <person name="Kloareg B."/>
            <person name="Kupper F.C."/>
            <person name="Lang D."/>
            <person name="Le Bail A."/>
            <person name="Leblanc C."/>
            <person name="Lerouge P."/>
            <person name="Lohr M."/>
            <person name="Lopez P.J."/>
            <person name="Martens C."/>
            <person name="Maumus F."/>
            <person name="Michel G."/>
            <person name="Miranda-Saavedra D."/>
            <person name="Morales J."/>
            <person name="Moreau H."/>
            <person name="Motomura T."/>
            <person name="Nagasato C."/>
            <person name="Napoli C.A."/>
            <person name="Nelson D.R."/>
            <person name="Nyvall-Collen P."/>
            <person name="Peters A.F."/>
            <person name="Pommier C."/>
            <person name="Potin P."/>
            <person name="Poulain J."/>
            <person name="Quesneville H."/>
            <person name="Read B."/>
            <person name="Rensing S.A."/>
            <person name="Ritter A."/>
            <person name="Rousvoal S."/>
            <person name="Samanta M."/>
            <person name="Samson G."/>
            <person name="Schroeder D.C."/>
            <person name="Segurens B."/>
            <person name="Strittmatter M."/>
            <person name="Tonon T."/>
            <person name="Tregear J.W."/>
            <person name="Valentin K."/>
            <person name="von Dassow P."/>
            <person name="Yamagishi T."/>
            <person name="Van de Peer Y."/>
            <person name="Wincker P."/>
        </authorList>
    </citation>
    <scope>NUCLEOTIDE SEQUENCE [LARGE SCALE GENOMIC DNA]</scope>
    <source>
        <strain evidence="7">Ec32 / CCAP1310/4</strain>
    </source>
</reference>
<feature type="compositionally biased region" description="Basic and acidic residues" evidence="3">
    <location>
        <begin position="266"/>
        <end position="290"/>
    </location>
</feature>
<dbReference type="InterPro" id="IPR055417">
    <property type="entry name" value="UFD1_N1"/>
</dbReference>
<dbReference type="GO" id="GO:0006511">
    <property type="term" value="P:ubiquitin-dependent protein catabolic process"/>
    <property type="evidence" value="ECO:0007669"/>
    <property type="project" value="InterPro"/>
</dbReference>
<evidence type="ECO:0000313" key="6">
    <source>
        <dbReference type="EMBL" id="CBN73952.1"/>
    </source>
</evidence>
<dbReference type="Gene3D" id="2.40.40.50">
    <property type="entry name" value="Ubiquitin fusion degradation protein UFD1, N-terminal domain"/>
    <property type="match status" value="1"/>
</dbReference>
<dbReference type="GO" id="GO:0036503">
    <property type="term" value="P:ERAD pathway"/>
    <property type="evidence" value="ECO:0007669"/>
    <property type="project" value="TreeGrafter"/>
</dbReference>
<dbReference type="OMA" id="YKEHSEQ"/>
<dbReference type="InterPro" id="IPR042299">
    <property type="entry name" value="Ufd1-like_Nn"/>
</dbReference>
<dbReference type="FunCoup" id="D8LTQ5">
    <property type="interactions" value="494"/>
</dbReference>
<dbReference type="STRING" id="2880.D8LTQ5"/>
<feature type="region of interest" description="Disordered" evidence="3">
    <location>
        <begin position="241"/>
        <end position="351"/>
    </location>
</feature>
<dbReference type="Gene3D" id="3.10.330.10">
    <property type="match status" value="1"/>
</dbReference>
<dbReference type="AlphaFoldDB" id="D8LTQ5"/>
<dbReference type="eggNOG" id="KOG1816">
    <property type="taxonomic scope" value="Eukaryota"/>
</dbReference>
<dbReference type="Proteomes" id="UP000002630">
    <property type="component" value="Linkage Group LG07"/>
</dbReference>
<dbReference type="InterPro" id="IPR004854">
    <property type="entry name" value="Ufd1-like"/>
</dbReference>
<evidence type="ECO:0000259" key="5">
    <source>
        <dbReference type="Pfam" id="PF24842"/>
    </source>
</evidence>
<evidence type="ECO:0000256" key="1">
    <source>
        <dbReference type="ARBA" id="ARBA00006043"/>
    </source>
</evidence>